<name>A0A8H4U702_9HYPO</name>
<protein>
    <submittedName>
        <fullName evidence="2">Uncharacterized protein</fullName>
    </submittedName>
</protein>
<sequence length="100" mass="10691">MEATKNNAQKVWAAVVRHAKEHHESVNAAVITYYPQPLGTSSSARVPSQSTAVPPASSASSSPRCSFEKPEPIVVTSDESSRSTLGKACDSVKKHVKEQN</sequence>
<dbReference type="OrthoDB" id="4761845at2759"/>
<gene>
    <name evidence="2" type="ORF">FSARC_2104</name>
</gene>
<dbReference type="EMBL" id="JABEXW010000105">
    <property type="protein sequence ID" value="KAF4971001.1"/>
    <property type="molecule type" value="Genomic_DNA"/>
</dbReference>
<comment type="caution">
    <text evidence="2">The sequence shown here is derived from an EMBL/GenBank/DDBJ whole genome shotgun (WGS) entry which is preliminary data.</text>
</comment>
<keyword evidence="3" id="KW-1185">Reference proteome</keyword>
<dbReference type="AlphaFoldDB" id="A0A8H4U702"/>
<feature type="compositionally biased region" description="Low complexity" evidence="1">
    <location>
        <begin position="47"/>
        <end position="65"/>
    </location>
</feature>
<dbReference type="Proteomes" id="UP000622797">
    <property type="component" value="Unassembled WGS sequence"/>
</dbReference>
<reference evidence="2" key="2">
    <citation type="submission" date="2020-05" db="EMBL/GenBank/DDBJ databases">
        <authorList>
            <person name="Kim H.-S."/>
            <person name="Proctor R.H."/>
            <person name="Brown D.W."/>
        </authorList>
    </citation>
    <scope>NUCLEOTIDE SEQUENCE</scope>
    <source>
        <strain evidence="2">NRRL 20472</strain>
    </source>
</reference>
<proteinExistence type="predicted"/>
<feature type="region of interest" description="Disordered" evidence="1">
    <location>
        <begin position="37"/>
        <end position="100"/>
    </location>
</feature>
<feature type="compositionally biased region" description="Basic and acidic residues" evidence="1">
    <location>
        <begin position="90"/>
        <end position="100"/>
    </location>
</feature>
<organism evidence="2 3">
    <name type="scientific">Fusarium sarcochroum</name>
    <dbReference type="NCBI Taxonomy" id="1208366"/>
    <lineage>
        <taxon>Eukaryota</taxon>
        <taxon>Fungi</taxon>
        <taxon>Dikarya</taxon>
        <taxon>Ascomycota</taxon>
        <taxon>Pezizomycotina</taxon>
        <taxon>Sordariomycetes</taxon>
        <taxon>Hypocreomycetidae</taxon>
        <taxon>Hypocreales</taxon>
        <taxon>Nectriaceae</taxon>
        <taxon>Fusarium</taxon>
        <taxon>Fusarium lateritium species complex</taxon>
    </lineage>
</organism>
<evidence type="ECO:0000313" key="2">
    <source>
        <dbReference type="EMBL" id="KAF4971001.1"/>
    </source>
</evidence>
<evidence type="ECO:0000313" key="3">
    <source>
        <dbReference type="Proteomes" id="UP000622797"/>
    </source>
</evidence>
<evidence type="ECO:0000256" key="1">
    <source>
        <dbReference type="SAM" id="MobiDB-lite"/>
    </source>
</evidence>
<reference evidence="2" key="1">
    <citation type="journal article" date="2020" name="BMC Genomics">
        <title>Correction to: Identification and distribution of gene clusters required for synthesis of sphingolipid metabolism inhibitors in diverse species of the filamentous fungus Fusarium.</title>
        <authorList>
            <person name="Kim H.S."/>
            <person name="Lohmar J.M."/>
            <person name="Busman M."/>
            <person name="Brown D.W."/>
            <person name="Naumann T.A."/>
            <person name="Divon H.H."/>
            <person name="Lysoe E."/>
            <person name="Uhlig S."/>
            <person name="Proctor R.H."/>
        </authorList>
    </citation>
    <scope>NUCLEOTIDE SEQUENCE</scope>
    <source>
        <strain evidence="2">NRRL 20472</strain>
    </source>
</reference>
<accession>A0A8H4U702</accession>